<reference evidence="3" key="1">
    <citation type="journal article" date="2018" name="Gigascience">
        <title>Genome assembly of the Pink Ipe (Handroanthus impetiginosus, Bignoniaceae), a highly valued, ecologically keystone Neotropical timber forest tree.</title>
        <authorList>
            <person name="Silva-Junior O.B."/>
            <person name="Grattapaglia D."/>
            <person name="Novaes E."/>
            <person name="Collevatti R.G."/>
        </authorList>
    </citation>
    <scope>NUCLEOTIDE SEQUENCE [LARGE SCALE GENOMIC DNA]</scope>
    <source>
        <strain evidence="3">cv. UFG-1</strain>
    </source>
</reference>
<evidence type="ECO:0000256" key="1">
    <source>
        <dbReference type="SAM" id="MobiDB-lite"/>
    </source>
</evidence>
<evidence type="ECO:0000313" key="2">
    <source>
        <dbReference type="EMBL" id="PIN11460.1"/>
    </source>
</evidence>
<feature type="region of interest" description="Disordered" evidence="1">
    <location>
        <begin position="86"/>
        <end position="141"/>
    </location>
</feature>
<feature type="non-terminal residue" evidence="2">
    <location>
        <position position="141"/>
    </location>
</feature>
<proteinExistence type="predicted"/>
<dbReference type="EMBL" id="NKXS01002932">
    <property type="protein sequence ID" value="PIN11460.1"/>
    <property type="molecule type" value="Genomic_DNA"/>
</dbReference>
<protein>
    <submittedName>
        <fullName evidence="2">Uncharacterized protein</fullName>
    </submittedName>
</protein>
<name>A0A2G9H2D7_9LAMI</name>
<evidence type="ECO:0000313" key="3">
    <source>
        <dbReference type="Proteomes" id="UP000231279"/>
    </source>
</evidence>
<dbReference type="Proteomes" id="UP000231279">
    <property type="component" value="Unassembled WGS sequence"/>
</dbReference>
<feature type="region of interest" description="Disordered" evidence="1">
    <location>
        <begin position="1"/>
        <end position="22"/>
    </location>
</feature>
<feature type="compositionally biased region" description="Low complexity" evidence="1">
    <location>
        <begin position="114"/>
        <end position="126"/>
    </location>
</feature>
<dbReference type="AlphaFoldDB" id="A0A2G9H2D7"/>
<feature type="compositionally biased region" description="Basic and acidic residues" evidence="1">
    <location>
        <begin position="1"/>
        <end position="11"/>
    </location>
</feature>
<keyword evidence="3" id="KW-1185">Reference proteome</keyword>
<comment type="caution">
    <text evidence="2">The sequence shown here is derived from an EMBL/GenBank/DDBJ whole genome shotgun (WGS) entry which is preliminary data.</text>
</comment>
<organism evidence="2 3">
    <name type="scientific">Handroanthus impetiginosus</name>
    <dbReference type="NCBI Taxonomy" id="429701"/>
    <lineage>
        <taxon>Eukaryota</taxon>
        <taxon>Viridiplantae</taxon>
        <taxon>Streptophyta</taxon>
        <taxon>Embryophyta</taxon>
        <taxon>Tracheophyta</taxon>
        <taxon>Spermatophyta</taxon>
        <taxon>Magnoliopsida</taxon>
        <taxon>eudicotyledons</taxon>
        <taxon>Gunneridae</taxon>
        <taxon>Pentapetalae</taxon>
        <taxon>asterids</taxon>
        <taxon>lamiids</taxon>
        <taxon>Lamiales</taxon>
        <taxon>Bignoniaceae</taxon>
        <taxon>Crescentiina</taxon>
        <taxon>Tabebuia alliance</taxon>
        <taxon>Handroanthus</taxon>
    </lineage>
</organism>
<sequence length="141" mass="14599">MAGVGKEKADPDFTDESSWELGRHGSDNMNHGYFFGSDYKDSSVLTEFGWNIPAEPGGVCGCDGGVVDFDGIEADLAGSRGDYCVSVDSSAPRSKDVGSIGSSIEPMVVEEKVSASPANPSMSSSSSEDRPEKSTASGVSS</sequence>
<accession>A0A2G9H2D7</accession>
<gene>
    <name evidence="2" type="ORF">CDL12_15928</name>
</gene>